<name>A0A3N6X5F6_9ACTN</name>
<evidence type="ECO:0000313" key="3">
    <source>
        <dbReference type="EMBL" id="RQN08908.1"/>
    </source>
</evidence>
<dbReference type="PRINTS" id="PR00081">
    <property type="entry name" value="GDHRDH"/>
</dbReference>
<comment type="similarity">
    <text evidence="1">Belongs to the short-chain dehydrogenases/reductases (SDR) family.</text>
</comment>
<dbReference type="RefSeq" id="WP_124235916.1">
    <property type="nucleotide sequence ID" value="NZ_JBHUFI010000001.1"/>
</dbReference>
<dbReference type="InterPro" id="IPR002347">
    <property type="entry name" value="SDR_fam"/>
</dbReference>
<dbReference type="EMBL" id="RQJX01000004">
    <property type="protein sequence ID" value="RQN08908.1"/>
    <property type="molecule type" value="Genomic_DNA"/>
</dbReference>
<evidence type="ECO:0000256" key="1">
    <source>
        <dbReference type="ARBA" id="ARBA00006484"/>
    </source>
</evidence>
<evidence type="ECO:0000256" key="2">
    <source>
        <dbReference type="ARBA" id="ARBA00023002"/>
    </source>
</evidence>
<dbReference type="Pfam" id="PF13561">
    <property type="entry name" value="adh_short_C2"/>
    <property type="match status" value="1"/>
</dbReference>
<gene>
    <name evidence="3" type="ORF">EHW97_04175</name>
</gene>
<keyword evidence="2" id="KW-0560">Oxidoreductase</keyword>
<protein>
    <submittedName>
        <fullName evidence="3">SDR family oxidoreductase</fullName>
    </submittedName>
</protein>
<comment type="caution">
    <text evidence="3">The sequence shown here is derived from an EMBL/GenBank/DDBJ whole genome shotgun (WGS) entry which is preliminary data.</text>
</comment>
<dbReference type="PRINTS" id="PR00080">
    <property type="entry name" value="SDRFAMILY"/>
</dbReference>
<dbReference type="AlphaFoldDB" id="A0A3N6X5F6"/>
<dbReference type="Proteomes" id="UP000275225">
    <property type="component" value="Unassembled WGS sequence"/>
</dbReference>
<dbReference type="SUPFAM" id="SSF51735">
    <property type="entry name" value="NAD(P)-binding Rossmann-fold domains"/>
    <property type="match status" value="1"/>
</dbReference>
<dbReference type="Gene3D" id="3.40.50.720">
    <property type="entry name" value="NAD(P)-binding Rossmann-like Domain"/>
    <property type="match status" value="1"/>
</dbReference>
<dbReference type="InterPro" id="IPR036291">
    <property type="entry name" value="NAD(P)-bd_dom_sf"/>
</dbReference>
<dbReference type="FunFam" id="3.40.50.720:FF:000084">
    <property type="entry name" value="Short-chain dehydrogenase reductase"/>
    <property type="match status" value="1"/>
</dbReference>
<keyword evidence="4" id="KW-1185">Reference proteome</keyword>
<dbReference type="PROSITE" id="PS00061">
    <property type="entry name" value="ADH_SHORT"/>
    <property type="match status" value="1"/>
</dbReference>
<dbReference type="PANTHER" id="PTHR24321">
    <property type="entry name" value="DEHYDROGENASES, SHORT CHAIN"/>
    <property type="match status" value="1"/>
</dbReference>
<dbReference type="GO" id="GO:0016491">
    <property type="term" value="F:oxidoreductase activity"/>
    <property type="evidence" value="ECO:0007669"/>
    <property type="project" value="UniProtKB-KW"/>
</dbReference>
<accession>A0A3N6X5F6</accession>
<organism evidence="3 4">
    <name type="scientific">Aeromicrobium camelliae</name>
    <dbReference type="NCBI Taxonomy" id="1538144"/>
    <lineage>
        <taxon>Bacteria</taxon>
        <taxon>Bacillati</taxon>
        <taxon>Actinomycetota</taxon>
        <taxon>Actinomycetes</taxon>
        <taxon>Propionibacteriales</taxon>
        <taxon>Nocardioidaceae</taxon>
        <taxon>Aeromicrobium</taxon>
    </lineage>
</organism>
<sequence>MLTDKLILVTGAAQGMGREIALEAARQGAAHVGIADRDAEGLRSLAGELAAIGAEVTELEVDLAHGDRVTAMVDDFAAAAGGLDTLVNNAGVLDHVFTPADQVQVHQLDEAVWDTVMNINLKAVWLAIKAATPHLMASTNGPSIVNAASVAGMTGAGMTAYSVSKAAVIQLTRTAAIGLSPHIRVNAFSPGSIRTPMSQSHLDAAEDKVARARAMYGNHLIPRFGEVDEIAAAVCFLASDAASFITGVNLPVDGGTMAWRGVRDDITVD</sequence>
<dbReference type="OrthoDB" id="517007at2"/>
<dbReference type="PANTHER" id="PTHR24321:SF8">
    <property type="entry name" value="ESTRADIOL 17-BETA-DEHYDROGENASE 8-RELATED"/>
    <property type="match status" value="1"/>
</dbReference>
<evidence type="ECO:0000313" key="4">
    <source>
        <dbReference type="Proteomes" id="UP000275225"/>
    </source>
</evidence>
<reference evidence="3 4" key="1">
    <citation type="submission" date="2018-11" db="EMBL/GenBank/DDBJ databases">
        <authorList>
            <person name="Li F."/>
        </authorList>
    </citation>
    <scope>NUCLEOTIDE SEQUENCE [LARGE SCALE GENOMIC DNA]</scope>
    <source>
        <strain evidence="3 4">YS17T</strain>
    </source>
</reference>
<dbReference type="InterPro" id="IPR020904">
    <property type="entry name" value="Sc_DH/Rdtase_CS"/>
</dbReference>
<proteinExistence type="inferred from homology"/>